<dbReference type="InterPro" id="IPR050266">
    <property type="entry name" value="AB_hydrolase_sf"/>
</dbReference>
<evidence type="ECO:0000259" key="1">
    <source>
        <dbReference type="Pfam" id="PF00561"/>
    </source>
</evidence>
<dbReference type="OrthoDB" id="8680283at2"/>
<sequence>MTTPSHLRRIPTRVGALALVDEGAGAPVVLWPSLFSDHSLFAPLAPLLGEGWRTIRIDGPGFGQSDAPRREVQPDAYADVVVDLLDALGLERAFIAGCSWGDQIAAHLGVKAPDRVRGVLMMNSPLGPSLGGHTFQVWGTRWFGATEFWGNGVARSMFSPASRKAHPERVRAFVSAFRSFDKAAAAVTVRTVLTRFAGLGEVLPRLTVPATILMGAEDRLYPVEHMRPFAALAPNATLEVVPSCGHLAPLEAPEAVVAALKGLVGGKA</sequence>
<dbReference type="Pfam" id="PF00561">
    <property type="entry name" value="Abhydrolase_1"/>
    <property type="match status" value="1"/>
</dbReference>
<keyword evidence="3" id="KW-1185">Reference proteome</keyword>
<dbReference type="InterPro" id="IPR029058">
    <property type="entry name" value="AB_hydrolase_fold"/>
</dbReference>
<evidence type="ECO:0000313" key="3">
    <source>
        <dbReference type="Proteomes" id="UP000216991"/>
    </source>
</evidence>
<dbReference type="Gene3D" id="3.40.50.1820">
    <property type="entry name" value="alpha/beta hydrolase"/>
    <property type="match status" value="1"/>
</dbReference>
<dbReference type="PANTHER" id="PTHR43798">
    <property type="entry name" value="MONOACYLGLYCEROL LIPASE"/>
    <property type="match status" value="1"/>
</dbReference>
<comment type="caution">
    <text evidence="2">The sequence shown here is derived from an EMBL/GenBank/DDBJ whole genome shotgun (WGS) entry which is preliminary data.</text>
</comment>
<proteinExistence type="predicted"/>
<reference evidence="2 3" key="1">
    <citation type="submission" date="2017-07" db="EMBL/GenBank/DDBJ databases">
        <title>Sandarakinorhabdus cyanobacteriorum sp. nov., a novel bacterium isolated from cyanobacterial aggregates in a eutrophic lake.</title>
        <authorList>
            <person name="Cai H."/>
        </authorList>
    </citation>
    <scope>NUCLEOTIDE SEQUENCE [LARGE SCALE GENOMIC DNA]</scope>
    <source>
        <strain evidence="2 3">TH057</strain>
    </source>
</reference>
<dbReference type="RefSeq" id="WP_094472347.1">
    <property type="nucleotide sequence ID" value="NZ_NOXT01000043.1"/>
</dbReference>
<feature type="domain" description="AB hydrolase-1" evidence="1">
    <location>
        <begin position="27"/>
        <end position="253"/>
    </location>
</feature>
<dbReference type="PRINTS" id="PR00111">
    <property type="entry name" value="ABHYDROLASE"/>
</dbReference>
<dbReference type="SUPFAM" id="SSF53474">
    <property type="entry name" value="alpha/beta-Hydrolases"/>
    <property type="match status" value="1"/>
</dbReference>
<dbReference type="AlphaFoldDB" id="A0A255Z576"/>
<name>A0A255Z576_9SPHN</name>
<dbReference type="InterPro" id="IPR000073">
    <property type="entry name" value="AB_hydrolase_1"/>
</dbReference>
<evidence type="ECO:0000313" key="2">
    <source>
        <dbReference type="EMBL" id="OYQ36606.1"/>
    </source>
</evidence>
<organism evidence="2 3">
    <name type="scientific">Sandarakinorhabdus cyanobacteriorum</name>
    <dbReference type="NCBI Taxonomy" id="1981098"/>
    <lineage>
        <taxon>Bacteria</taxon>
        <taxon>Pseudomonadati</taxon>
        <taxon>Pseudomonadota</taxon>
        <taxon>Alphaproteobacteria</taxon>
        <taxon>Sphingomonadales</taxon>
        <taxon>Sphingosinicellaceae</taxon>
        <taxon>Sandarakinorhabdus</taxon>
    </lineage>
</organism>
<dbReference type="Proteomes" id="UP000216991">
    <property type="component" value="Unassembled WGS sequence"/>
</dbReference>
<accession>A0A255Z576</accession>
<dbReference type="EMBL" id="NOXT01000043">
    <property type="protein sequence ID" value="OYQ36606.1"/>
    <property type="molecule type" value="Genomic_DNA"/>
</dbReference>
<gene>
    <name evidence="2" type="ORF">CHU93_00935</name>
</gene>
<protein>
    <recommendedName>
        <fullName evidence="1">AB hydrolase-1 domain-containing protein</fullName>
    </recommendedName>
</protein>